<name>A0ABQ8G6L5_9PEZI</name>
<comment type="caution">
    <text evidence="3">The sequence shown here is derived from an EMBL/GenBank/DDBJ whole genome shotgun (WGS) entry which is preliminary data.</text>
</comment>
<evidence type="ECO:0000313" key="4">
    <source>
        <dbReference type="Proteomes" id="UP000774617"/>
    </source>
</evidence>
<organism evidence="3 4">
    <name type="scientific">Macrophomina phaseolina</name>
    <dbReference type="NCBI Taxonomy" id="35725"/>
    <lineage>
        <taxon>Eukaryota</taxon>
        <taxon>Fungi</taxon>
        <taxon>Dikarya</taxon>
        <taxon>Ascomycota</taxon>
        <taxon>Pezizomycotina</taxon>
        <taxon>Dothideomycetes</taxon>
        <taxon>Dothideomycetes incertae sedis</taxon>
        <taxon>Botryosphaeriales</taxon>
        <taxon>Botryosphaeriaceae</taxon>
        <taxon>Macrophomina</taxon>
    </lineage>
</organism>
<keyword evidence="2" id="KW-0812">Transmembrane</keyword>
<evidence type="ECO:0000313" key="3">
    <source>
        <dbReference type="EMBL" id="KAH7046567.1"/>
    </source>
</evidence>
<evidence type="ECO:0000256" key="1">
    <source>
        <dbReference type="SAM" id="MobiDB-lite"/>
    </source>
</evidence>
<keyword evidence="4" id="KW-1185">Reference proteome</keyword>
<keyword evidence="2" id="KW-0472">Membrane</keyword>
<evidence type="ECO:0000256" key="2">
    <source>
        <dbReference type="SAM" id="Phobius"/>
    </source>
</evidence>
<feature type="compositionally biased region" description="Basic and acidic residues" evidence="1">
    <location>
        <begin position="38"/>
        <end position="52"/>
    </location>
</feature>
<sequence length="141" mass="16319">MKPLPTGSGLCLLSSHSDCRLQCYNSATHARTRPAGRNSRERGEDAGNEDTKQNSYRRPSRPHLLGSLLHHDRHHATHLGRYIRKRQQVQHRIERIFKYSWILWASAVFVAFLTVKVAFHWQQSTACVLWLVVHVIIFLIA</sequence>
<feature type="region of interest" description="Disordered" evidence="1">
    <location>
        <begin position="30"/>
        <end position="60"/>
    </location>
</feature>
<proteinExistence type="predicted"/>
<accession>A0ABQ8G6L5</accession>
<dbReference type="Proteomes" id="UP000774617">
    <property type="component" value="Unassembled WGS sequence"/>
</dbReference>
<gene>
    <name evidence="3" type="ORF">B0J12DRAFT_667774</name>
</gene>
<protein>
    <submittedName>
        <fullName evidence="3">Uncharacterized protein</fullName>
    </submittedName>
</protein>
<feature type="transmembrane region" description="Helical" evidence="2">
    <location>
        <begin position="121"/>
        <end position="140"/>
    </location>
</feature>
<keyword evidence="2" id="KW-1133">Transmembrane helix</keyword>
<feature type="transmembrane region" description="Helical" evidence="2">
    <location>
        <begin position="96"/>
        <end position="115"/>
    </location>
</feature>
<dbReference type="EMBL" id="JAGTJR010000017">
    <property type="protein sequence ID" value="KAH7046567.1"/>
    <property type="molecule type" value="Genomic_DNA"/>
</dbReference>
<reference evidence="3 4" key="1">
    <citation type="journal article" date="2021" name="Nat. Commun.">
        <title>Genetic determinants of endophytism in the Arabidopsis root mycobiome.</title>
        <authorList>
            <person name="Mesny F."/>
            <person name="Miyauchi S."/>
            <person name="Thiergart T."/>
            <person name="Pickel B."/>
            <person name="Atanasova L."/>
            <person name="Karlsson M."/>
            <person name="Huettel B."/>
            <person name="Barry K.W."/>
            <person name="Haridas S."/>
            <person name="Chen C."/>
            <person name="Bauer D."/>
            <person name="Andreopoulos W."/>
            <person name="Pangilinan J."/>
            <person name="LaButti K."/>
            <person name="Riley R."/>
            <person name="Lipzen A."/>
            <person name="Clum A."/>
            <person name="Drula E."/>
            <person name="Henrissat B."/>
            <person name="Kohler A."/>
            <person name="Grigoriev I.V."/>
            <person name="Martin F.M."/>
            <person name="Hacquard S."/>
        </authorList>
    </citation>
    <scope>NUCLEOTIDE SEQUENCE [LARGE SCALE GENOMIC DNA]</scope>
    <source>
        <strain evidence="3 4">MPI-SDFR-AT-0080</strain>
    </source>
</reference>